<dbReference type="Proteomes" id="UP000054995">
    <property type="component" value="Unassembled WGS sequence"/>
</dbReference>
<dbReference type="InterPro" id="IPR003617">
    <property type="entry name" value="TFIIS/CRSP70_N_sub"/>
</dbReference>
<evidence type="ECO:0000313" key="11">
    <source>
        <dbReference type="EMBL" id="KRY87195.1"/>
    </source>
</evidence>
<dbReference type="GO" id="GO:0043022">
    <property type="term" value="F:ribosome binding"/>
    <property type="evidence" value="ECO:0007669"/>
    <property type="project" value="TreeGrafter"/>
</dbReference>
<feature type="region of interest" description="Disordered" evidence="9">
    <location>
        <begin position="193"/>
        <end position="212"/>
    </location>
</feature>
<evidence type="ECO:0000256" key="5">
    <source>
        <dbReference type="ARBA" id="ARBA00022737"/>
    </source>
</evidence>
<feature type="domain" description="TFIIS N-terminal" evidence="10">
    <location>
        <begin position="17"/>
        <end position="87"/>
    </location>
</feature>
<evidence type="ECO:0000256" key="9">
    <source>
        <dbReference type="SAM" id="MobiDB-lite"/>
    </source>
</evidence>
<keyword evidence="6" id="KW-0648">Protein biosynthesis</keyword>
<dbReference type="GO" id="GO:0006368">
    <property type="term" value="P:transcription elongation by RNA polymerase II"/>
    <property type="evidence" value="ECO:0007669"/>
    <property type="project" value="InterPro"/>
</dbReference>
<dbReference type="InterPro" id="IPR010684">
    <property type="entry name" value="RNA_pol_II_trans_fac_SIII_A"/>
</dbReference>
<dbReference type="EMBL" id="JYDT01000059">
    <property type="protein sequence ID" value="KRY87195.1"/>
    <property type="molecule type" value="Genomic_DNA"/>
</dbReference>
<dbReference type="SUPFAM" id="SSF47676">
    <property type="entry name" value="Conserved domain common to transcription factors TFIIS, elongin A, CRSP70"/>
    <property type="match status" value="1"/>
</dbReference>
<dbReference type="PANTHER" id="PTHR13227:SF0">
    <property type="entry name" value="EUKARYOTIC TRANSLATION INITIATION FACTOR 2A"/>
    <property type="match status" value="1"/>
</dbReference>
<evidence type="ECO:0000259" key="10">
    <source>
        <dbReference type="PROSITE" id="PS51319"/>
    </source>
</evidence>
<evidence type="ECO:0000256" key="8">
    <source>
        <dbReference type="PROSITE-ProRule" id="PRU00649"/>
    </source>
</evidence>
<reference evidence="11 12" key="1">
    <citation type="submission" date="2015-01" db="EMBL/GenBank/DDBJ databases">
        <title>Evolution of Trichinella species and genotypes.</title>
        <authorList>
            <person name="Korhonen P.K."/>
            <person name="Edoardo P."/>
            <person name="Giuseppe L.R."/>
            <person name="Gasser R.B."/>
        </authorList>
    </citation>
    <scope>NUCLEOTIDE SEQUENCE [LARGE SCALE GENOMIC DNA]</scope>
    <source>
        <strain evidence="11">ISS470</strain>
    </source>
</reference>
<dbReference type="AlphaFoldDB" id="A0A0V1FME8"/>
<keyword evidence="3 11" id="KW-0396">Initiation factor</keyword>
<dbReference type="Gene3D" id="1.20.930.10">
    <property type="entry name" value="Conserved domain common to transcription factors TFIIS, elongin A, CRSP70"/>
    <property type="match status" value="1"/>
</dbReference>
<organism evidence="11 12">
    <name type="scientific">Trichinella pseudospiralis</name>
    <name type="common">Parasitic roundworm</name>
    <dbReference type="NCBI Taxonomy" id="6337"/>
    <lineage>
        <taxon>Eukaryota</taxon>
        <taxon>Metazoa</taxon>
        <taxon>Ecdysozoa</taxon>
        <taxon>Nematoda</taxon>
        <taxon>Enoplea</taxon>
        <taxon>Dorylaimia</taxon>
        <taxon>Trichinellida</taxon>
        <taxon>Trichinellidae</taxon>
        <taxon>Trichinella</taxon>
    </lineage>
</organism>
<comment type="caution">
    <text evidence="11">The sequence shown here is derived from an EMBL/GenBank/DDBJ whole genome shotgun (WGS) entry which is preliminary data.</text>
</comment>
<dbReference type="Pfam" id="PF08662">
    <property type="entry name" value="eIF2A"/>
    <property type="match status" value="1"/>
</dbReference>
<dbReference type="GO" id="GO:0022627">
    <property type="term" value="C:cytosolic small ribosomal subunit"/>
    <property type="evidence" value="ECO:0007669"/>
    <property type="project" value="TreeGrafter"/>
</dbReference>
<dbReference type="GO" id="GO:0003743">
    <property type="term" value="F:translation initiation factor activity"/>
    <property type="evidence" value="ECO:0007669"/>
    <property type="project" value="UniProtKB-KW"/>
</dbReference>
<keyword evidence="7 8" id="KW-0539">Nucleus</keyword>
<gene>
    <name evidence="11" type="primary">eif2a</name>
    <name evidence="11" type="ORF">T4D_4793</name>
</gene>
<dbReference type="GO" id="GO:0000049">
    <property type="term" value="F:tRNA binding"/>
    <property type="evidence" value="ECO:0007669"/>
    <property type="project" value="TreeGrafter"/>
</dbReference>
<sequence>MQRDIQVSSWLTMNYKDEIEGLKKWLLGDDCVKKMRALRKLETLPITLEILQQTGIGIALNSLRNEKEYSERVKKLVFKWKEIAYSTAKKKGIEIDFCETTANNYSGKPGSVAVAESVKITSNLASSKASKKPDTSVRCAMKRPADFGNTDSALASEKESASVFKVPKVSKRIKLTIDSDSFADALGSVDHLPPNYKQSHKRKLDQKSKQIPSCDSLPDVEVLKSLQTSFNEPGPSYKQTYFVNADSKPSYNSTRTNDSAVKKSCTMKGDYDYLDQQLVKRGHSRTQVYSGRRSHAVQSIPKLYDMCIRVLSDNIDQLEFTGGVPYAILRPVLCRATPQQLVKIEYFNPYLANDLQELWKEHCKKEFNSLTSDLYKGETYRQMYERMVNQREQRLREVTRSISASMNNAHVRVAKLSEVKTPRDVLRRQAKHGTGLLALPSCEEIIESRRYGLADASSRMRSMRSAGIVSSLSNKQSSKVAKPPLLKRPQILIHPQSSAVFFDVNTARCAEAGHAALIGQFYAVAFSGHLFWYLLSTGGFQNHISLLAKATTSGLGGEFVGASEPGYLGCTTTQLFFGKIQTFRLNGGLEIYANQSVTGRRNCETSSHLSVGSDGRRIGHAGLTGENVRARLERDVLLAATVPGQPSPDQRALVPPASDDHLTAALCGEFVAAGLHGYDGVGLVPPLLGVASCLSWTRQTLGRQARNGDEPFCEANWLVPHWARVMPSPLRSAAIFGPVYVRPRTAESAHPFLRGELVGSGLQRQHRLTSVELFKSPLGRFGRKPMSTDAEKAELGRLPKFALRDDRNITVYAGITNPVQVFNHECRACISGTTLTFSNDGKYFAFCDKNVQSGDYTLLLMKMKLRICSFHRRTLFYPYSTAVGVTSVESNLKLWSIVTGKLLCEWVQKNIVSWRPMWTADESIVARLVGSELCFFAPENLDRYVQKLTLPKLSSFSLSPGPAPFHVAVYTASSREKMASARLYNCSLNWPIDIIACKNFQADRVDFHWNKNGTAVLVMAILDVDPQNKSYYGSENLHLMTTCGVACNVPLDREGPIHSVDWHPGSKLFCVVYGYIPSKAALFDLKANRVFDFGCEPRNEVHFNRFGNYILS</sequence>
<dbReference type="InterPro" id="IPR017923">
    <property type="entry name" value="TFIIS_N"/>
</dbReference>
<dbReference type="InterPro" id="IPR011387">
    <property type="entry name" value="TIF2A"/>
</dbReference>
<evidence type="ECO:0000256" key="7">
    <source>
        <dbReference type="ARBA" id="ARBA00023242"/>
    </source>
</evidence>
<evidence type="ECO:0000256" key="1">
    <source>
        <dbReference type="ARBA" id="ARBA00003993"/>
    </source>
</evidence>
<protein>
    <submittedName>
        <fullName evidence="11">Eukaryotic translation initiation factor 2A</fullName>
    </submittedName>
</protein>
<comment type="function">
    <text evidence="1">Functions in the early steps of protein synthesis of a small number of specific mRNAs. Acts by directing the binding of methionyl-tRNAi to 40S ribosomal subunits. In contrast to the eIF-2 complex, it binds methionyl-tRNAi to 40S subunits in a codon-dependent manner, whereas the eIF-2 complex binds methionyl-tRNAi to 40S subunits in a GTP-dependent manner.</text>
</comment>
<comment type="subcellular location">
    <subcellularLocation>
        <location evidence="2 8">Nucleus</location>
    </subcellularLocation>
</comment>
<evidence type="ECO:0000256" key="6">
    <source>
        <dbReference type="ARBA" id="ARBA00022917"/>
    </source>
</evidence>
<name>A0A0V1FME8_TRIPS</name>
<keyword evidence="4" id="KW-0853">WD repeat</keyword>
<dbReference type="Pfam" id="PF06881">
    <property type="entry name" value="Elongin_A"/>
    <property type="match status" value="1"/>
</dbReference>
<keyword evidence="12" id="KW-1185">Reference proteome</keyword>
<accession>A0A0V1FME8</accession>
<dbReference type="Pfam" id="PF08711">
    <property type="entry name" value="Med26"/>
    <property type="match status" value="1"/>
</dbReference>
<dbReference type="GO" id="GO:0003729">
    <property type="term" value="F:mRNA binding"/>
    <property type="evidence" value="ECO:0007669"/>
    <property type="project" value="TreeGrafter"/>
</dbReference>
<evidence type="ECO:0000256" key="3">
    <source>
        <dbReference type="ARBA" id="ARBA00022540"/>
    </source>
</evidence>
<dbReference type="Gene3D" id="6.10.250.3180">
    <property type="match status" value="1"/>
</dbReference>
<dbReference type="SMART" id="SM00509">
    <property type="entry name" value="TFS2N"/>
    <property type="match status" value="1"/>
</dbReference>
<dbReference type="PANTHER" id="PTHR13227">
    <property type="entry name" value="EUKARYOTIC TRANSLATION INITIATION FACTOR 2A"/>
    <property type="match status" value="1"/>
</dbReference>
<dbReference type="GO" id="GO:0070449">
    <property type="term" value="C:elongin complex"/>
    <property type="evidence" value="ECO:0007669"/>
    <property type="project" value="InterPro"/>
</dbReference>
<evidence type="ECO:0000313" key="12">
    <source>
        <dbReference type="Proteomes" id="UP000054995"/>
    </source>
</evidence>
<dbReference type="InterPro" id="IPR035441">
    <property type="entry name" value="TFIIS/LEDGF_dom_sf"/>
</dbReference>
<dbReference type="CDD" id="cd00183">
    <property type="entry name" value="TFIIS_I"/>
    <property type="match status" value="1"/>
</dbReference>
<dbReference type="PROSITE" id="PS51319">
    <property type="entry name" value="TFIIS_N"/>
    <property type="match status" value="1"/>
</dbReference>
<dbReference type="InterPro" id="IPR013979">
    <property type="entry name" value="TIF_beta_prop-like"/>
</dbReference>
<keyword evidence="5" id="KW-0677">Repeat</keyword>
<dbReference type="SUPFAM" id="SSF82171">
    <property type="entry name" value="DPP6 N-terminal domain-like"/>
    <property type="match status" value="1"/>
</dbReference>
<evidence type="ECO:0000256" key="2">
    <source>
        <dbReference type="ARBA" id="ARBA00004123"/>
    </source>
</evidence>
<dbReference type="OrthoDB" id="2194683at2759"/>
<evidence type="ECO:0000256" key="4">
    <source>
        <dbReference type="ARBA" id="ARBA00022574"/>
    </source>
</evidence>
<proteinExistence type="predicted"/>